<name>A0A9D1PDX7_9FIRM</name>
<dbReference type="Proteomes" id="UP000886814">
    <property type="component" value="Unassembled WGS sequence"/>
</dbReference>
<comment type="caution">
    <text evidence="1">The sequence shown here is derived from an EMBL/GenBank/DDBJ whole genome shotgun (WGS) entry which is preliminary data.</text>
</comment>
<reference evidence="1" key="2">
    <citation type="submission" date="2021-04" db="EMBL/GenBank/DDBJ databases">
        <authorList>
            <person name="Gilroy R."/>
        </authorList>
    </citation>
    <scope>NUCLEOTIDE SEQUENCE</scope>
    <source>
        <strain evidence="1">CHK195-9823</strain>
    </source>
</reference>
<evidence type="ECO:0008006" key="3">
    <source>
        <dbReference type="Google" id="ProtNLM"/>
    </source>
</evidence>
<reference evidence="1" key="1">
    <citation type="journal article" date="2021" name="PeerJ">
        <title>Extensive microbial diversity within the chicken gut microbiome revealed by metagenomics and culture.</title>
        <authorList>
            <person name="Gilroy R."/>
            <person name="Ravi A."/>
            <person name="Getino M."/>
            <person name="Pursley I."/>
            <person name="Horton D.L."/>
            <person name="Alikhan N.F."/>
            <person name="Baker D."/>
            <person name="Gharbi K."/>
            <person name="Hall N."/>
            <person name="Watson M."/>
            <person name="Adriaenssens E.M."/>
            <person name="Foster-Nyarko E."/>
            <person name="Jarju S."/>
            <person name="Secka A."/>
            <person name="Antonio M."/>
            <person name="Oren A."/>
            <person name="Chaudhuri R.R."/>
            <person name="La Ragione R."/>
            <person name="Hildebrand F."/>
            <person name="Pallen M.J."/>
        </authorList>
    </citation>
    <scope>NUCLEOTIDE SEQUENCE</scope>
    <source>
        <strain evidence="1">CHK195-9823</strain>
    </source>
</reference>
<sequence>MKKSPPKRSNLFLLELILAIFFFALASAVCIRLFVHARALTLESHKQDQALTCAKNLSALFESRKGSLPDMAEDFPLSTLEDSRLEIYYNEDWELCPENENTYLLTLTLSGSSYEEHLQEGEIQVSEDKDLLCTLKVSCYIPIEVETGE</sequence>
<accession>A0A9D1PDX7</accession>
<proteinExistence type="predicted"/>
<evidence type="ECO:0000313" key="1">
    <source>
        <dbReference type="EMBL" id="HIV39440.1"/>
    </source>
</evidence>
<evidence type="ECO:0000313" key="2">
    <source>
        <dbReference type="Proteomes" id="UP000886814"/>
    </source>
</evidence>
<dbReference type="AlphaFoldDB" id="A0A9D1PDX7"/>
<dbReference type="EMBL" id="DXIQ01000070">
    <property type="protein sequence ID" value="HIV39440.1"/>
    <property type="molecule type" value="Genomic_DNA"/>
</dbReference>
<protein>
    <recommendedName>
        <fullName evidence="3">Type II secretion system protein</fullName>
    </recommendedName>
</protein>
<organism evidence="1 2">
    <name type="scientific">Candidatus Blautia stercorigallinarum</name>
    <dbReference type="NCBI Taxonomy" id="2838501"/>
    <lineage>
        <taxon>Bacteria</taxon>
        <taxon>Bacillati</taxon>
        <taxon>Bacillota</taxon>
        <taxon>Clostridia</taxon>
        <taxon>Lachnospirales</taxon>
        <taxon>Lachnospiraceae</taxon>
        <taxon>Blautia</taxon>
    </lineage>
</organism>
<gene>
    <name evidence="1" type="ORF">H9747_10680</name>
</gene>